<feature type="transmembrane region" description="Helical" evidence="14">
    <location>
        <begin position="237"/>
        <end position="256"/>
    </location>
</feature>
<feature type="transmembrane region" description="Helical" evidence="14">
    <location>
        <begin position="23"/>
        <end position="46"/>
    </location>
</feature>
<comment type="subcellular location">
    <subcellularLocation>
        <location evidence="1 14">Cell membrane</location>
        <topology evidence="1 14">Multi-pass membrane protein</topology>
    </subcellularLocation>
</comment>
<evidence type="ECO:0000256" key="10">
    <source>
        <dbReference type="ARBA" id="ARBA00023170"/>
    </source>
</evidence>
<dbReference type="FunFam" id="1.20.1070.10:FF:000024">
    <property type="entry name" value="Olfactory receptor"/>
    <property type="match status" value="1"/>
</dbReference>
<protein>
    <recommendedName>
        <fullName evidence="14">Olfactory receptor</fullName>
    </recommendedName>
</protein>
<evidence type="ECO:0000256" key="7">
    <source>
        <dbReference type="ARBA" id="ARBA00023040"/>
    </source>
</evidence>
<evidence type="ECO:0000256" key="13">
    <source>
        <dbReference type="RuleBase" id="RU000688"/>
    </source>
</evidence>
<feature type="non-terminal residue" evidence="16">
    <location>
        <position position="325"/>
    </location>
</feature>
<keyword evidence="6 14" id="KW-1133">Transmembrane helix</keyword>
<keyword evidence="3 14" id="KW-0716">Sensory transduction</keyword>
<comment type="similarity">
    <text evidence="13">Belongs to the G-protein coupled receptor 1 family.</text>
</comment>
<evidence type="ECO:0000256" key="4">
    <source>
        <dbReference type="ARBA" id="ARBA00022692"/>
    </source>
</evidence>
<dbReference type="EMBL" id="JAAWVO010055677">
    <property type="protein sequence ID" value="MBN3321539.1"/>
    <property type="molecule type" value="Genomic_DNA"/>
</dbReference>
<dbReference type="PANTHER" id="PTHR26451">
    <property type="entry name" value="G_PROTEIN_RECEP_F1_2 DOMAIN-CONTAINING PROTEIN"/>
    <property type="match status" value="1"/>
</dbReference>
<dbReference type="GO" id="GO:0004984">
    <property type="term" value="F:olfactory receptor activity"/>
    <property type="evidence" value="ECO:0007669"/>
    <property type="project" value="InterPro"/>
</dbReference>
<sequence length="325" mass="36932">MPNTSDGTSFILAAYSDMGDLRYLAFTVLLLLYLVIICANILLVYVIYANRSLHEPQYFLLCSLAVNGLYGSTGLFPSLLFNIASGNYTISRVHCLMQIFCLYTYAIVELTSLAVMGYDRYLSICYPLQYNMIMSPSKVHKLILLTWLFPFAIFSVFFLYCIQLPLCNWVINKVYCDNYSLIKLACVNTTINNIFGIMLIIVCIVFQSLIILYSYIKILSICLKSSRDSSIKALNTCIPHLVTLLNFAAGCAFELIQSRFNMSHVPYMARVILSVYFLIFPPLLNPIIYGVRTQAIKSRLKIMLCEKIGIPVTETQKRIKCNPLN</sequence>
<gene>
    <name evidence="16" type="primary">Or52d1_8</name>
    <name evidence="16" type="ORF">GTO95_0010265</name>
</gene>
<evidence type="ECO:0000256" key="1">
    <source>
        <dbReference type="ARBA" id="ARBA00004651"/>
    </source>
</evidence>
<dbReference type="PROSITE" id="PS00237">
    <property type="entry name" value="G_PROTEIN_RECEP_F1_1"/>
    <property type="match status" value="1"/>
</dbReference>
<evidence type="ECO:0000256" key="11">
    <source>
        <dbReference type="ARBA" id="ARBA00023180"/>
    </source>
</evidence>
<keyword evidence="5 14" id="KW-0552">Olfaction</keyword>
<proteinExistence type="inferred from homology"/>
<comment type="caution">
    <text evidence="16">The sequence shown here is derived from an EMBL/GenBank/DDBJ whole genome shotgun (WGS) entry which is preliminary data.</text>
</comment>
<reference evidence="16" key="1">
    <citation type="journal article" date="2021" name="Cell">
        <title>Tracing the genetic footprints of vertebrate landing in non-teleost ray-finned fishes.</title>
        <authorList>
            <person name="Bi X."/>
            <person name="Wang K."/>
            <person name="Yang L."/>
            <person name="Pan H."/>
            <person name="Jiang H."/>
            <person name="Wei Q."/>
            <person name="Fang M."/>
            <person name="Yu H."/>
            <person name="Zhu C."/>
            <person name="Cai Y."/>
            <person name="He Y."/>
            <person name="Gan X."/>
            <person name="Zeng H."/>
            <person name="Yu D."/>
            <person name="Zhu Y."/>
            <person name="Jiang H."/>
            <person name="Qiu Q."/>
            <person name="Yang H."/>
            <person name="Zhang Y.E."/>
            <person name="Wang W."/>
            <person name="Zhu M."/>
            <person name="He S."/>
            <person name="Zhang G."/>
        </authorList>
    </citation>
    <scope>NUCLEOTIDE SEQUENCE</scope>
    <source>
        <strain evidence="16">Allg_001</strain>
    </source>
</reference>
<dbReference type="PROSITE" id="PS50262">
    <property type="entry name" value="G_PROTEIN_RECEP_F1_2"/>
    <property type="match status" value="1"/>
</dbReference>
<dbReference type="PANTHER" id="PTHR26451:SF885">
    <property type="entry name" value="OLFACTORY RECEPTOR"/>
    <property type="match status" value="1"/>
</dbReference>
<keyword evidence="10 13" id="KW-0675">Receptor</keyword>
<evidence type="ECO:0000256" key="8">
    <source>
        <dbReference type="ARBA" id="ARBA00023136"/>
    </source>
</evidence>
<name>A0A8J7NXK0_ATRSP</name>
<keyword evidence="12 13" id="KW-0807">Transducer</keyword>
<feature type="non-terminal residue" evidence="16">
    <location>
        <position position="1"/>
    </location>
</feature>
<keyword evidence="2 14" id="KW-1003">Cell membrane</keyword>
<evidence type="ECO:0000313" key="16">
    <source>
        <dbReference type="EMBL" id="MBN3321539.1"/>
    </source>
</evidence>
<feature type="domain" description="G-protein coupled receptors family 1 profile" evidence="15">
    <location>
        <begin position="39"/>
        <end position="289"/>
    </location>
</feature>
<dbReference type="InterPro" id="IPR000276">
    <property type="entry name" value="GPCR_Rhodpsn"/>
</dbReference>
<keyword evidence="9" id="KW-1015">Disulfide bond</keyword>
<feature type="transmembrane region" description="Helical" evidence="14">
    <location>
        <begin position="194"/>
        <end position="216"/>
    </location>
</feature>
<evidence type="ECO:0000259" key="15">
    <source>
        <dbReference type="PROSITE" id="PS50262"/>
    </source>
</evidence>
<dbReference type="InterPro" id="IPR017452">
    <property type="entry name" value="GPCR_Rhodpsn_7TM"/>
</dbReference>
<dbReference type="AlphaFoldDB" id="A0A8J7NXK0"/>
<evidence type="ECO:0000313" key="17">
    <source>
        <dbReference type="Proteomes" id="UP000736164"/>
    </source>
</evidence>
<dbReference type="Pfam" id="PF13853">
    <property type="entry name" value="7tm_4"/>
    <property type="match status" value="1"/>
</dbReference>
<evidence type="ECO:0000256" key="14">
    <source>
        <dbReference type="RuleBase" id="RU363047"/>
    </source>
</evidence>
<feature type="transmembrane region" description="Helical" evidence="14">
    <location>
        <begin position="268"/>
        <end position="291"/>
    </location>
</feature>
<evidence type="ECO:0000256" key="3">
    <source>
        <dbReference type="ARBA" id="ARBA00022606"/>
    </source>
</evidence>
<keyword evidence="7 13" id="KW-0297">G-protein coupled receptor</keyword>
<organism evidence="16 17">
    <name type="scientific">Atractosteus spatula</name>
    <name type="common">Alligator gar</name>
    <name type="synonym">Lepisosteus spatula</name>
    <dbReference type="NCBI Taxonomy" id="7917"/>
    <lineage>
        <taxon>Eukaryota</taxon>
        <taxon>Metazoa</taxon>
        <taxon>Chordata</taxon>
        <taxon>Craniata</taxon>
        <taxon>Vertebrata</taxon>
        <taxon>Euteleostomi</taxon>
        <taxon>Actinopterygii</taxon>
        <taxon>Neopterygii</taxon>
        <taxon>Holostei</taxon>
        <taxon>Semionotiformes</taxon>
        <taxon>Lepisosteidae</taxon>
        <taxon>Atractosteus</taxon>
    </lineage>
</organism>
<feature type="transmembrane region" description="Helical" evidence="14">
    <location>
        <begin position="96"/>
        <end position="118"/>
    </location>
</feature>
<dbReference type="PRINTS" id="PR00237">
    <property type="entry name" value="GPCRRHODOPSN"/>
</dbReference>
<feature type="transmembrane region" description="Helical" evidence="14">
    <location>
        <begin position="58"/>
        <end position="84"/>
    </location>
</feature>
<dbReference type="GO" id="GO:0005886">
    <property type="term" value="C:plasma membrane"/>
    <property type="evidence" value="ECO:0007669"/>
    <property type="project" value="UniProtKB-SubCell"/>
</dbReference>
<dbReference type="Proteomes" id="UP000736164">
    <property type="component" value="Unassembled WGS sequence"/>
</dbReference>
<evidence type="ECO:0000256" key="12">
    <source>
        <dbReference type="ARBA" id="ARBA00023224"/>
    </source>
</evidence>
<evidence type="ECO:0000256" key="9">
    <source>
        <dbReference type="ARBA" id="ARBA00023157"/>
    </source>
</evidence>
<dbReference type="InterPro" id="IPR000725">
    <property type="entry name" value="Olfact_rcpt"/>
</dbReference>
<dbReference type="InterPro" id="IPR052921">
    <property type="entry name" value="GPCR1_Superfamily_Member"/>
</dbReference>
<dbReference type="GO" id="GO:0004930">
    <property type="term" value="F:G protein-coupled receptor activity"/>
    <property type="evidence" value="ECO:0007669"/>
    <property type="project" value="UniProtKB-KW"/>
</dbReference>
<dbReference type="Gene3D" id="1.20.1070.10">
    <property type="entry name" value="Rhodopsin 7-helix transmembrane proteins"/>
    <property type="match status" value="1"/>
</dbReference>
<keyword evidence="8 14" id="KW-0472">Membrane</keyword>
<keyword evidence="17" id="KW-1185">Reference proteome</keyword>
<evidence type="ECO:0000256" key="2">
    <source>
        <dbReference type="ARBA" id="ARBA00022475"/>
    </source>
</evidence>
<dbReference type="PRINTS" id="PR00245">
    <property type="entry name" value="OLFACTORYR"/>
</dbReference>
<dbReference type="GO" id="GO:0005549">
    <property type="term" value="F:odorant binding"/>
    <property type="evidence" value="ECO:0007669"/>
    <property type="project" value="TreeGrafter"/>
</dbReference>
<accession>A0A8J7NXK0</accession>
<dbReference type="SUPFAM" id="SSF81321">
    <property type="entry name" value="Family A G protein-coupled receptor-like"/>
    <property type="match status" value="1"/>
</dbReference>
<evidence type="ECO:0000256" key="5">
    <source>
        <dbReference type="ARBA" id="ARBA00022725"/>
    </source>
</evidence>
<keyword evidence="4 13" id="KW-0812">Transmembrane</keyword>
<evidence type="ECO:0000256" key="6">
    <source>
        <dbReference type="ARBA" id="ARBA00022989"/>
    </source>
</evidence>
<feature type="transmembrane region" description="Helical" evidence="14">
    <location>
        <begin position="139"/>
        <end position="160"/>
    </location>
</feature>
<keyword evidence="11" id="KW-0325">Glycoprotein</keyword>